<organism evidence="2">
    <name type="scientific">Ensete ventricosum</name>
    <name type="common">Abyssinian banana</name>
    <name type="synonym">Musa ensete</name>
    <dbReference type="NCBI Taxonomy" id="4639"/>
    <lineage>
        <taxon>Eukaryota</taxon>
        <taxon>Viridiplantae</taxon>
        <taxon>Streptophyta</taxon>
        <taxon>Embryophyta</taxon>
        <taxon>Tracheophyta</taxon>
        <taxon>Spermatophyta</taxon>
        <taxon>Magnoliopsida</taxon>
        <taxon>Liliopsida</taxon>
        <taxon>Zingiberales</taxon>
        <taxon>Musaceae</taxon>
        <taxon>Ensete</taxon>
    </lineage>
</organism>
<proteinExistence type="predicted"/>
<accession>A0A445MHW2</accession>
<feature type="compositionally biased region" description="Basic residues" evidence="1">
    <location>
        <begin position="118"/>
        <end position="127"/>
    </location>
</feature>
<gene>
    <name evidence="2" type="ORF">BHM03_00029083</name>
</gene>
<dbReference type="EMBL" id="KV876042">
    <property type="protein sequence ID" value="RZR73874.1"/>
    <property type="molecule type" value="Genomic_DNA"/>
</dbReference>
<protein>
    <submittedName>
        <fullName evidence="2">Uncharacterized protein</fullName>
    </submittedName>
</protein>
<feature type="compositionally biased region" description="Basic residues" evidence="1">
    <location>
        <begin position="57"/>
        <end position="77"/>
    </location>
</feature>
<reference evidence="2" key="1">
    <citation type="journal article" date="2018" name="Data Brief">
        <title>Genome sequence data from 17 accessions of Ensete ventricosum, a staple food crop for millions in Ethiopia.</title>
        <authorList>
            <person name="Yemataw Z."/>
            <person name="Muzemil S."/>
            <person name="Ambachew D."/>
            <person name="Tripathi L."/>
            <person name="Tesfaye K."/>
            <person name="Chala A."/>
            <person name="Farbos A."/>
            <person name="O'Neill P."/>
            <person name="Moore K."/>
            <person name="Grant M."/>
            <person name="Studholme D.J."/>
        </authorList>
    </citation>
    <scope>NUCLEOTIDE SEQUENCE [LARGE SCALE GENOMIC DNA]</scope>
    <source>
        <tissue evidence="2">Leaf</tissue>
    </source>
</reference>
<evidence type="ECO:0000313" key="2">
    <source>
        <dbReference type="EMBL" id="RZR73874.1"/>
    </source>
</evidence>
<sequence length="134" mass="15635">MLVPRLTISIYIVRGTAKNQLSAIDFGHRRPIEEEIDRRRPIEEEIDRWRSIEGEKGKKKKKKKRKRRKKKRRRRTCFPRDVLAHMTSPPVGRPHDAARGSPPTGHPRAVAALARGHIFSHTRRRNVSPRGEKD</sequence>
<name>A0A445MHW2_ENSVE</name>
<dbReference type="AlphaFoldDB" id="A0A445MHW2"/>
<evidence type="ECO:0000256" key="1">
    <source>
        <dbReference type="SAM" id="MobiDB-lite"/>
    </source>
</evidence>
<feature type="region of interest" description="Disordered" evidence="1">
    <location>
        <begin position="50"/>
        <end position="134"/>
    </location>
</feature>
<dbReference type="Proteomes" id="UP000290560">
    <property type="component" value="Unassembled WGS sequence"/>
</dbReference>